<accession>A0ABQ8ZM62</accession>
<gene>
    <name evidence="2" type="ORF">OIU77_016960</name>
</gene>
<keyword evidence="1" id="KW-0472">Membrane</keyword>
<feature type="non-terminal residue" evidence="2">
    <location>
        <position position="125"/>
    </location>
</feature>
<reference evidence="2" key="2">
    <citation type="journal article" date="2023" name="Int. J. Mol. Sci.">
        <title>De Novo Assembly and Annotation of 11 Diverse Shrub Willow (Salix) Genomes Reveals Novel Gene Organization in Sex-Linked Regions.</title>
        <authorList>
            <person name="Hyden B."/>
            <person name="Feng K."/>
            <person name="Yates T.B."/>
            <person name="Jawdy S."/>
            <person name="Cereghino C."/>
            <person name="Smart L.B."/>
            <person name="Muchero W."/>
        </authorList>
    </citation>
    <scope>NUCLEOTIDE SEQUENCE</scope>
    <source>
        <tissue evidence="2">Shoot tip</tissue>
    </source>
</reference>
<comment type="caution">
    <text evidence="2">The sequence shown here is derived from an EMBL/GenBank/DDBJ whole genome shotgun (WGS) entry which is preliminary data.</text>
</comment>
<reference evidence="2" key="1">
    <citation type="submission" date="2022-10" db="EMBL/GenBank/DDBJ databases">
        <authorList>
            <person name="Hyden B.L."/>
            <person name="Feng K."/>
            <person name="Yates T."/>
            <person name="Jawdy S."/>
            <person name="Smart L.B."/>
            <person name="Muchero W."/>
        </authorList>
    </citation>
    <scope>NUCLEOTIDE SEQUENCE</scope>
    <source>
        <tissue evidence="2">Shoot tip</tissue>
    </source>
</reference>
<protein>
    <submittedName>
        <fullName evidence="2">Uncharacterized protein</fullName>
    </submittedName>
</protein>
<feature type="transmembrane region" description="Helical" evidence="1">
    <location>
        <begin position="68"/>
        <end position="92"/>
    </location>
</feature>
<keyword evidence="1" id="KW-0812">Transmembrane</keyword>
<dbReference type="EMBL" id="JAPFFI010000027">
    <property type="protein sequence ID" value="KAJ6302973.1"/>
    <property type="molecule type" value="Genomic_DNA"/>
</dbReference>
<dbReference type="Proteomes" id="UP001141253">
    <property type="component" value="Chromosome 16"/>
</dbReference>
<keyword evidence="3" id="KW-1185">Reference proteome</keyword>
<name>A0ABQ8ZM62_9ROSI</name>
<organism evidence="2 3">
    <name type="scientific">Salix suchowensis</name>
    <dbReference type="NCBI Taxonomy" id="1278906"/>
    <lineage>
        <taxon>Eukaryota</taxon>
        <taxon>Viridiplantae</taxon>
        <taxon>Streptophyta</taxon>
        <taxon>Embryophyta</taxon>
        <taxon>Tracheophyta</taxon>
        <taxon>Spermatophyta</taxon>
        <taxon>Magnoliopsida</taxon>
        <taxon>eudicotyledons</taxon>
        <taxon>Gunneridae</taxon>
        <taxon>Pentapetalae</taxon>
        <taxon>rosids</taxon>
        <taxon>fabids</taxon>
        <taxon>Malpighiales</taxon>
        <taxon>Salicaceae</taxon>
        <taxon>Saliceae</taxon>
        <taxon>Salix</taxon>
    </lineage>
</organism>
<keyword evidence="1" id="KW-1133">Transmembrane helix</keyword>
<proteinExistence type="predicted"/>
<sequence length="125" mass="13408">MATLAMEQAAAAAAANIKSLLPLLLSSLFFTSTLTPSVVLETFATMSPLRGVVVEGCLAMAEPARNEAVMVMDAISALQVFCSSLSLGLCFLSEYYSKYYSHYYQFRSSNGSQVGRPSSISLSQK</sequence>
<feature type="transmembrane region" description="Helical" evidence="1">
    <location>
        <begin position="20"/>
        <end position="40"/>
    </location>
</feature>
<evidence type="ECO:0000313" key="2">
    <source>
        <dbReference type="EMBL" id="KAJ6302973.1"/>
    </source>
</evidence>
<evidence type="ECO:0000256" key="1">
    <source>
        <dbReference type="SAM" id="Phobius"/>
    </source>
</evidence>
<evidence type="ECO:0000313" key="3">
    <source>
        <dbReference type="Proteomes" id="UP001141253"/>
    </source>
</evidence>